<gene>
    <name evidence="1" type="ORF">O6H91_05G057700</name>
</gene>
<name>A0ACC2DNT6_DIPCM</name>
<dbReference type="EMBL" id="CM055096">
    <property type="protein sequence ID" value="KAJ7555864.1"/>
    <property type="molecule type" value="Genomic_DNA"/>
</dbReference>
<comment type="caution">
    <text evidence="1">The sequence shown here is derived from an EMBL/GenBank/DDBJ whole genome shotgun (WGS) entry which is preliminary data.</text>
</comment>
<accession>A0ACC2DNT6</accession>
<evidence type="ECO:0000313" key="2">
    <source>
        <dbReference type="Proteomes" id="UP001162992"/>
    </source>
</evidence>
<dbReference type="Proteomes" id="UP001162992">
    <property type="component" value="Chromosome 5"/>
</dbReference>
<organism evidence="1 2">
    <name type="scientific">Diphasiastrum complanatum</name>
    <name type="common">Issler's clubmoss</name>
    <name type="synonym">Lycopodium complanatum</name>
    <dbReference type="NCBI Taxonomy" id="34168"/>
    <lineage>
        <taxon>Eukaryota</taxon>
        <taxon>Viridiplantae</taxon>
        <taxon>Streptophyta</taxon>
        <taxon>Embryophyta</taxon>
        <taxon>Tracheophyta</taxon>
        <taxon>Lycopodiopsida</taxon>
        <taxon>Lycopodiales</taxon>
        <taxon>Lycopodiaceae</taxon>
        <taxon>Lycopodioideae</taxon>
        <taxon>Diphasiastrum</taxon>
    </lineage>
</organism>
<reference evidence="2" key="1">
    <citation type="journal article" date="2024" name="Proc. Natl. Acad. Sci. U.S.A.">
        <title>Extraordinary preservation of gene collinearity over three hundred million years revealed in homosporous lycophytes.</title>
        <authorList>
            <person name="Li C."/>
            <person name="Wickell D."/>
            <person name="Kuo L.Y."/>
            <person name="Chen X."/>
            <person name="Nie B."/>
            <person name="Liao X."/>
            <person name="Peng D."/>
            <person name="Ji J."/>
            <person name="Jenkins J."/>
            <person name="Williams M."/>
            <person name="Shu S."/>
            <person name="Plott C."/>
            <person name="Barry K."/>
            <person name="Rajasekar S."/>
            <person name="Grimwood J."/>
            <person name="Han X."/>
            <person name="Sun S."/>
            <person name="Hou Z."/>
            <person name="He W."/>
            <person name="Dai G."/>
            <person name="Sun C."/>
            <person name="Schmutz J."/>
            <person name="Leebens-Mack J.H."/>
            <person name="Li F.W."/>
            <person name="Wang L."/>
        </authorList>
    </citation>
    <scope>NUCLEOTIDE SEQUENCE [LARGE SCALE GENOMIC DNA]</scope>
    <source>
        <strain evidence="2">cv. PW_Plant_1</strain>
    </source>
</reference>
<evidence type="ECO:0000313" key="1">
    <source>
        <dbReference type="EMBL" id="KAJ7555864.1"/>
    </source>
</evidence>
<proteinExistence type="predicted"/>
<keyword evidence="2" id="KW-1185">Reference proteome</keyword>
<sequence>MGAEAVLPASLSIMLQEPMLVAPAEAAENFIYFLSNLDQNIAHILRTVYFYEAKEDKKNEDPANVLREALRKVLVHYRPVAGRLGISSDGKLNVICNDQGVLFVEGDADAALSDITDTTTLTQFVYNVPSAKNMLELPLMIVQVTRLKCGGFVVGLAMNHAVYDGIAAMEFLNSWAETARGVPISVPPYLDRSILKHRVPLQIEFPHMEFTEIKALSKDHQIIQSSTDVVYSSFCFDAQSLEALKRNLLQEGLLKKCTTFEALTALIWRARTKALNIPDSQKAKLLFAVNSRSRFVPPLPTGFFGNGILLTCAMVTAEDLKHKSLSHAVGLVQEAIKMMDNKYMRSAIDYFELTRARPSLTSTLVITTWSRLSLNAIDHGWGDPVHSGPVTLPEPEVVLFLSCGKARKSIKVVLGLPAAAMEKFREFLRDESHATSSQFESTIKELTLWDIL</sequence>
<protein>
    <submittedName>
        <fullName evidence="1">Uncharacterized protein</fullName>
    </submittedName>
</protein>